<evidence type="ECO:0000256" key="4">
    <source>
        <dbReference type="ARBA" id="ARBA00022692"/>
    </source>
</evidence>
<feature type="transmembrane region" description="Helical" evidence="8">
    <location>
        <begin position="28"/>
        <end position="49"/>
    </location>
</feature>
<evidence type="ECO:0000313" key="10">
    <source>
        <dbReference type="EMBL" id="KAA5543501.1"/>
    </source>
</evidence>
<feature type="transmembrane region" description="Helical" evidence="8">
    <location>
        <begin position="191"/>
        <end position="210"/>
    </location>
</feature>
<dbReference type="GO" id="GO:0005886">
    <property type="term" value="C:plasma membrane"/>
    <property type="evidence" value="ECO:0007669"/>
    <property type="project" value="UniProtKB-SubCell"/>
</dbReference>
<protein>
    <submittedName>
        <fullName evidence="10">Cytochrome c oxidase subunit III</fullName>
    </submittedName>
</protein>
<proteinExistence type="inferred from homology"/>
<evidence type="ECO:0000256" key="2">
    <source>
        <dbReference type="ARBA" id="ARBA00010581"/>
    </source>
</evidence>
<feature type="transmembrane region" description="Helical" evidence="8">
    <location>
        <begin position="131"/>
        <end position="155"/>
    </location>
</feature>
<dbReference type="RefSeq" id="WP_150089885.1">
    <property type="nucleotide sequence ID" value="NZ_VWSF01000013.1"/>
</dbReference>
<evidence type="ECO:0000256" key="7">
    <source>
        <dbReference type="RuleBase" id="RU003376"/>
    </source>
</evidence>
<evidence type="ECO:0000313" key="11">
    <source>
        <dbReference type="Proteomes" id="UP000323426"/>
    </source>
</evidence>
<dbReference type="GO" id="GO:0004129">
    <property type="term" value="F:cytochrome-c oxidase activity"/>
    <property type="evidence" value="ECO:0007669"/>
    <property type="project" value="InterPro"/>
</dbReference>
<dbReference type="SUPFAM" id="SSF81452">
    <property type="entry name" value="Cytochrome c oxidase subunit III-like"/>
    <property type="match status" value="1"/>
</dbReference>
<accession>A0A5M6D7J8</accession>
<comment type="subcellular location">
    <subcellularLocation>
        <location evidence="1 7">Cell membrane</location>
        <topology evidence="1 7">Multi-pass membrane protein</topology>
    </subcellularLocation>
</comment>
<evidence type="ECO:0000259" key="9">
    <source>
        <dbReference type="PROSITE" id="PS50253"/>
    </source>
</evidence>
<feature type="transmembrane region" description="Helical" evidence="8">
    <location>
        <begin position="69"/>
        <end position="88"/>
    </location>
</feature>
<gene>
    <name evidence="10" type="ORF">F0145_16410</name>
</gene>
<keyword evidence="3" id="KW-1003">Cell membrane</keyword>
<comment type="caution">
    <text evidence="10">The sequence shown here is derived from an EMBL/GenBank/DDBJ whole genome shotgun (WGS) entry which is preliminary data.</text>
</comment>
<dbReference type="EMBL" id="VWSF01000013">
    <property type="protein sequence ID" value="KAA5543501.1"/>
    <property type="molecule type" value="Genomic_DNA"/>
</dbReference>
<dbReference type="Gene3D" id="1.20.120.80">
    <property type="entry name" value="Cytochrome c oxidase, subunit III, four-helix bundle"/>
    <property type="match status" value="1"/>
</dbReference>
<dbReference type="InterPro" id="IPR000298">
    <property type="entry name" value="Cyt_c_oxidase-like_su3"/>
</dbReference>
<keyword evidence="11" id="KW-1185">Reference proteome</keyword>
<dbReference type="InterPro" id="IPR024791">
    <property type="entry name" value="Cyt_c/ubiquinol_Oxase_su3"/>
</dbReference>
<dbReference type="InterPro" id="IPR035973">
    <property type="entry name" value="Cyt_c_oxidase_su3-like_sf"/>
</dbReference>
<reference evidence="10 11" key="1">
    <citation type="submission" date="2019-09" db="EMBL/GenBank/DDBJ databases">
        <title>Genome sequence and assembly of Adhaeribacter sp.</title>
        <authorList>
            <person name="Chhetri G."/>
        </authorList>
    </citation>
    <scope>NUCLEOTIDE SEQUENCE [LARGE SCALE GENOMIC DNA]</scope>
    <source>
        <strain evidence="10 11">DK36</strain>
    </source>
</reference>
<dbReference type="PANTHER" id="PTHR11403:SF2">
    <property type="entry name" value="CYTOCHROME BO(3) UBIQUINOL OXIDASE SUBUNIT 3"/>
    <property type="match status" value="1"/>
</dbReference>
<dbReference type="InterPro" id="IPR013833">
    <property type="entry name" value="Cyt_c_oxidase_su3_a-hlx"/>
</dbReference>
<evidence type="ECO:0000256" key="3">
    <source>
        <dbReference type="ARBA" id="ARBA00022475"/>
    </source>
</evidence>
<keyword evidence="4 7" id="KW-0812">Transmembrane</keyword>
<feature type="transmembrane region" description="Helical" evidence="8">
    <location>
        <begin position="100"/>
        <end position="119"/>
    </location>
</feature>
<keyword evidence="6 8" id="KW-0472">Membrane</keyword>
<dbReference type="Proteomes" id="UP000323426">
    <property type="component" value="Unassembled WGS sequence"/>
</dbReference>
<feature type="domain" description="Heme-copper oxidase subunit III family profile" evidence="9">
    <location>
        <begin position="26"/>
        <end position="211"/>
    </location>
</feature>
<dbReference type="Pfam" id="PF00510">
    <property type="entry name" value="COX3"/>
    <property type="match status" value="1"/>
</dbReference>
<evidence type="ECO:0000256" key="8">
    <source>
        <dbReference type="SAM" id="Phobius"/>
    </source>
</evidence>
<sequence>MNFDKKNKVGSSKKSAFSKIEKIHPFEMMLYLAIMGVGVLFLMLVIAYLQTRTYDNGFSQIRMPKYFSLSTILMLLSSYTIAKAARYYKKDNLAKLKKTFLYTMLLGISFILVQVASWYEISQSGISFSGLAAGTYIYLISALHAVHLIAGFLYLSYLYFKTQHAAAEPIRMLLYIRNPYVRQQIKLLNTYWHFMDAMWVFLFLVFVFTLKP</sequence>
<evidence type="ECO:0000256" key="5">
    <source>
        <dbReference type="ARBA" id="ARBA00022989"/>
    </source>
</evidence>
<evidence type="ECO:0000256" key="1">
    <source>
        <dbReference type="ARBA" id="ARBA00004651"/>
    </source>
</evidence>
<dbReference type="GO" id="GO:0019646">
    <property type="term" value="P:aerobic electron transport chain"/>
    <property type="evidence" value="ECO:0007669"/>
    <property type="project" value="InterPro"/>
</dbReference>
<keyword evidence="5 8" id="KW-1133">Transmembrane helix</keyword>
<name>A0A5M6D7J8_9BACT</name>
<dbReference type="AlphaFoldDB" id="A0A5M6D7J8"/>
<organism evidence="10 11">
    <name type="scientific">Adhaeribacter rhizoryzae</name>
    <dbReference type="NCBI Taxonomy" id="2607907"/>
    <lineage>
        <taxon>Bacteria</taxon>
        <taxon>Pseudomonadati</taxon>
        <taxon>Bacteroidota</taxon>
        <taxon>Cytophagia</taxon>
        <taxon>Cytophagales</taxon>
        <taxon>Hymenobacteraceae</taxon>
        <taxon>Adhaeribacter</taxon>
    </lineage>
</organism>
<dbReference type="PANTHER" id="PTHR11403">
    <property type="entry name" value="CYTOCHROME C OXIDASE SUBUNIT III"/>
    <property type="match status" value="1"/>
</dbReference>
<comment type="similarity">
    <text evidence="2 7">Belongs to the cytochrome c oxidase subunit 3 family.</text>
</comment>
<dbReference type="PROSITE" id="PS50253">
    <property type="entry name" value="COX3"/>
    <property type="match status" value="1"/>
</dbReference>
<evidence type="ECO:0000256" key="6">
    <source>
        <dbReference type="ARBA" id="ARBA00023136"/>
    </source>
</evidence>